<dbReference type="SUPFAM" id="SSF48498">
    <property type="entry name" value="Tetracyclin repressor-like, C-terminal domain"/>
    <property type="match status" value="1"/>
</dbReference>
<evidence type="ECO:0000256" key="4">
    <source>
        <dbReference type="ARBA" id="ARBA00023125"/>
    </source>
</evidence>
<name>A0A917QC62_9HYPH</name>
<evidence type="ECO:0000256" key="8">
    <source>
        <dbReference type="PROSITE-ProRule" id="PRU00335"/>
    </source>
</evidence>
<dbReference type="AlphaFoldDB" id="A0A917QC62"/>
<dbReference type="InterPro" id="IPR001647">
    <property type="entry name" value="HTH_TetR"/>
</dbReference>
<comment type="function">
    <text evidence="7">Repressor involved in choline regulation of the bet genes.</text>
</comment>
<accession>A0A917QC62</accession>
<dbReference type="Gene3D" id="1.10.357.10">
    <property type="entry name" value="Tetracycline Repressor, domain 2"/>
    <property type="match status" value="1"/>
</dbReference>
<dbReference type="GO" id="GO:0003700">
    <property type="term" value="F:DNA-binding transcription factor activity"/>
    <property type="evidence" value="ECO:0007669"/>
    <property type="project" value="UniProtKB-UniRule"/>
</dbReference>
<dbReference type="PANTHER" id="PTHR30055">
    <property type="entry name" value="HTH-TYPE TRANSCRIPTIONAL REGULATOR RUTR"/>
    <property type="match status" value="1"/>
</dbReference>
<dbReference type="GO" id="GO:0000976">
    <property type="term" value="F:transcription cis-regulatory region binding"/>
    <property type="evidence" value="ECO:0007669"/>
    <property type="project" value="TreeGrafter"/>
</dbReference>
<evidence type="ECO:0000256" key="1">
    <source>
        <dbReference type="ARBA" id="ARBA00004719"/>
    </source>
</evidence>
<dbReference type="SUPFAM" id="SSF46689">
    <property type="entry name" value="Homeodomain-like"/>
    <property type="match status" value="1"/>
</dbReference>
<evidence type="ECO:0000313" key="11">
    <source>
        <dbReference type="Proteomes" id="UP000600449"/>
    </source>
</evidence>
<dbReference type="HAMAP" id="MF_00768">
    <property type="entry name" value="HTH_type_BetI"/>
    <property type="match status" value="1"/>
</dbReference>
<feature type="domain" description="HTH tetR-type" evidence="9">
    <location>
        <begin position="8"/>
        <end position="68"/>
    </location>
</feature>
<reference evidence="10 11" key="1">
    <citation type="journal article" date="2014" name="Int. J. Syst. Evol. Microbiol.">
        <title>Complete genome sequence of Corynebacterium casei LMG S-19264T (=DSM 44701T), isolated from a smear-ripened cheese.</title>
        <authorList>
            <consortium name="US DOE Joint Genome Institute (JGI-PGF)"/>
            <person name="Walter F."/>
            <person name="Albersmeier A."/>
            <person name="Kalinowski J."/>
            <person name="Ruckert C."/>
        </authorList>
    </citation>
    <scope>NUCLEOTIDE SEQUENCE [LARGE SCALE GENOMIC DNA]</scope>
    <source>
        <strain evidence="10 11">CGMCC 1.9161</strain>
    </source>
</reference>
<dbReference type="InterPro" id="IPR017757">
    <property type="entry name" value="Tscrpt_rep_BetI"/>
</dbReference>
<evidence type="ECO:0000313" key="10">
    <source>
        <dbReference type="EMBL" id="GGK43901.1"/>
    </source>
</evidence>
<dbReference type="GO" id="GO:0019285">
    <property type="term" value="P:glycine betaine biosynthetic process from choline"/>
    <property type="evidence" value="ECO:0007669"/>
    <property type="project" value="UniProtKB-UniRule"/>
</dbReference>
<dbReference type="RefSeq" id="WP_244645532.1">
    <property type="nucleotide sequence ID" value="NZ_BMMF01000010.1"/>
</dbReference>
<dbReference type="GO" id="GO:0045892">
    <property type="term" value="P:negative regulation of DNA-templated transcription"/>
    <property type="evidence" value="ECO:0007669"/>
    <property type="project" value="UniProtKB-UniRule"/>
</dbReference>
<evidence type="ECO:0000256" key="5">
    <source>
        <dbReference type="ARBA" id="ARBA00023163"/>
    </source>
</evidence>
<dbReference type="InterPro" id="IPR039538">
    <property type="entry name" value="BetI_C"/>
</dbReference>
<keyword evidence="2 7" id="KW-0678">Repressor</keyword>
<keyword evidence="5 7" id="KW-0804">Transcription</keyword>
<dbReference type="EMBL" id="BMMF01000010">
    <property type="protein sequence ID" value="GGK43901.1"/>
    <property type="molecule type" value="Genomic_DNA"/>
</dbReference>
<proteinExistence type="inferred from homology"/>
<evidence type="ECO:0000256" key="2">
    <source>
        <dbReference type="ARBA" id="ARBA00022491"/>
    </source>
</evidence>
<dbReference type="Pfam" id="PF00440">
    <property type="entry name" value="TetR_N"/>
    <property type="match status" value="1"/>
</dbReference>
<keyword evidence="4 7" id="KW-0238">DNA-binding</keyword>
<keyword evidence="11" id="KW-1185">Reference proteome</keyword>
<dbReference type="PROSITE" id="PS50977">
    <property type="entry name" value="HTH_TETR_2"/>
    <property type="match status" value="1"/>
</dbReference>
<dbReference type="PANTHER" id="PTHR30055:SF228">
    <property type="entry name" value="TRANSCRIPTIONAL REGULATOR-RELATED"/>
    <property type="match status" value="1"/>
</dbReference>
<dbReference type="InterPro" id="IPR009057">
    <property type="entry name" value="Homeodomain-like_sf"/>
</dbReference>
<comment type="pathway">
    <text evidence="1 7">Amine and polyamine biosynthesis; betaine biosynthesis via choline pathway [regulation].</text>
</comment>
<protein>
    <recommendedName>
        <fullName evidence="7">HTH-type transcriptional regulator BetI</fullName>
    </recommendedName>
</protein>
<evidence type="ECO:0000256" key="3">
    <source>
        <dbReference type="ARBA" id="ARBA00023015"/>
    </source>
</evidence>
<comment type="caution">
    <text evidence="10">The sequence shown here is derived from an EMBL/GenBank/DDBJ whole genome shotgun (WGS) entry which is preliminary data.</text>
</comment>
<organism evidence="10 11">
    <name type="scientific">Salinarimonas ramus</name>
    <dbReference type="NCBI Taxonomy" id="690164"/>
    <lineage>
        <taxon>Bacteria</taxon>
        <taxon>Pseudomonadati</taxon>
        <taxon>Pseudomonadota</taxon>
        <taxon>Alphaproteobacteria</taxon>
        <taxon>Hyphomicrobiales</taxon>
        <taxon>Salinarimonadaceae</taxon>
        <taxon>Salinarimonas</taxon>
    </lineage>
</organism>
<dbReference type="PRINTS" id="PR00455">
    <property type="entry name" value="HTHTETR"/>
</dbReference>
<dbReference type="InterPro" id="IPR036271">
    <property type="entry name" value="Tet_transcr_reg_TetR-rel_C_sf"/>
</dbReference>
<keyword evidence="3 7" id="KW-0805">Transcription regulation</keyword>
<feature type="DNA-binding region" description="H-T-H motif" evidence="7 8">
    <location>
        <begin position="31"/>
        <end position="50"/>
    </location>
</feature>
<comment type="function">
    <text evidence="6">Repressor involved in the biosynthesis of the osmoprotectant glycine betaine. It represses transcription of the choline transporter BetT and the genes of BetAB involved in the synthesis of glycine betaine.</text>
</comment>
<gene>
    <name evidence="7 10" type="primary">betI</name>
    <name evidence="10" type="ORF">GCM10011322_33720</name>
</gene>
<sequence length="216" mass="23415">MPRVGVSNIRKKQLIEATIAAIHAHGYDDTTMAKIAKRAGMSPGLIAHYFGSKDELLEATMRSLLTDLQALVSQRLAAAGRAPRARLEAIVGANFDESQCARETVSAWLAFWGQVPHVPALGRLQRVYARRLHSNLKREFGRLGVAPQETDYLAEVTASLIDGVWMRAGLSGGGLDTVGARRLVGETIDLHLAARGIARAADDHSDAAERKKRKTA</sequence>
<dbReference type="NCBIfam" id="TIGR03384">
    <property type="entry name" value="betaine_BetI"/>
    <property type="match status" value="1"/>
</dbReference>
<dbReference type="Pfam" id="PF13977">
    <property type="entry name" value="TetR_C_6"/>
    <property type="match status" value="1"/>
</dbReference>
<dbReference type="NCBIfam" id="NF001978">
    <property type="entry name" value="PRK00767.1"/>
    <property type="match status" value="1"/>
</dbReference>
<dbReference type="InterPro" id="IPR050109">
    <property type="entry name" value="HTH-type_TetR-like_transc_reg"/>
</dbReference>
<evidence type="ECO:0000256" key="6">
    <source>
        <dbReference type="ARBA" id="ARBA00024936"/>
    </source>
</evidence>
<dbReference type="Proteomes" id="UP000600449">
    <property type="component" value="Unassembled WGS sequence"/>
</dbReference>
<evidence type="ECO:0000259" key="9">
    <source>
        <dbReference type="PROSITE" id="PS50977"/>
    </source>
</evidence>
<evidence type="ECO:0000256" key="7">
    <source>
        <dbReference type="HAMAP-Rule" id="MF_00768"/>
    </source>
</evidence>